<dbReference type="Gene3D" id="1.10.10.10">
    <property type="entry name" value="Winged helix-like DNA-binding domain superfamily/Winged helix DNA-binding domain"/>
    <property type="match status" value="1"/>
</dbReference>
<keyword evidence="3" id="KW-1185">Reference proteome</keyword>
<dbReference type="Proteomes" id="UP000199208">
    <property type="component" value="Unassembled WGS sequence"/>
</dbReference>
<accession>A0A1G5S239</accession>
<dbReference type="InterPro" id="IPR036388">
    <property type="entry name" value="WH-like_DNA-bd_sf"/>
</dbReference>
<gene>
    <name evidence="2" type="ORF">SAMN03080599_02282</name>
</gene>
<organism evidence="2 3">
    <name type="scientific">Acidaminobacter hydrogenoformans DSM 2784</name>
    <dbReference type="NCBI Taxonomy" id="1120920"/>
    <lineage>
        <taxon>Bacteria</taxon>
        <taxon>Bacillati</taxon>
        <taxon>Bacillota</taxon>
        <taxon>Clostridia</taxon>
        <taxon>Peptostreptococcales</taxon>
        <taxon>Acidaminobacteraceae</taxon>
        <taxon>Acidaminobacter</taxon>
    </lineage>
</organism>
<dbReference type="OrthoDB" id="2043637at2"/>
<dbReference type="RefSeq" id="WP_092591593.1">
    <property type="nucleotide sequence ID" value="NZ_FMWL01000012.1"/>
</dbReference>
<dbReference type="STRING" id="1120920.SAMN03080599_02282"/>
<sequence>MSTKDNYQPKDQFFIEIEGQKVPVTVEVYQAYMRPIWAEQKRSEREKRCRDENGNRCTKDCSTCSKQRSGTPYSIDSFQEAFGFEPAEDIDIEELVADKLLLGELFDILNELDPSSRRIIELFSIGLPEREIAAKTGLSQKAVNKRKNKLFTYLREKLKNIR</sequence>
<dbReference type="AlphaFoldDB" id="A0A1G5S239"/>
<feature type="compositionally biased region" description="Basic and acidic residues" evidence="1">
    <location>
        <begin position="43"/>
        <end position="59"/>
    </location>
</feature>
<evidence type="ECO:0008006" key="4">
    <source>
        <dbReference type="Google" id="ProtNLM"/>
    </source>
</evidence>
<evidence type="ECO:0000313" key="3">
    <source>
        <dbReference type="Proteomes" id="UP000199208"/>
    </source>
</evidence>
<name>A0A1G5S239_9FIRM</name>
<dbReference type="EMBL" id="FMWL01000012">
    <property type="protein sequence ID" value="SCZ80462.1"/>
    <property type="molecule type" value="Genomic_DNA"/>
</dbReference>
<evidence type="ECO:0000256" key="1">
    <source>
        <dbReference type="SAM" id="MobiDB-lite"/>
    </source>
</evidence>
<reference evidence="2 3" key="1">
    <citation type="submission" date="2016-10" db="EMBL/GenBank/DDBJ databases">
        <authorList>
            <person name="de Groot N.N."/>
        </authorList>
    </citation>
    <scope>NUCLEOTIDE SEQUENCE [LARGE SCALE GENOMIC DNA]</scope>
    <source>
        <strain evidence="2 3">DSM 2784</strain>
    </source>
</reference>
<proteinExistence type="predicted"/>
<dbReference type="SUPFAM" id="SSF88659">
    <property type="entry name" value="Sigma3 and sigma4 domains of RNA polymerase sigma factors"/>
    <property type="match status" value="1"/>
</dbReference>
<evidence type="ECO:0000313" key="2">
    <source>
        <dbReference type="EMBL" id="SCZ80462.1"/>
    </source>
</evidence>
<feature type="region of interest" description="Disordered" evidence="1">
    <location>
        <begin position="43"/>
        <end position="62"/>
    </location>
</feature>
<protein>
    <recommendedName>
        <fullName evidence="4">RNA polymerase sigma factor, sigma-70 family</fullName>
    </recommendedName>
</protein>
<dbReference type="InterPro" id="IPR013324">
    <property type="entry name" value="RNA_pol_sigma_r3/r4-like"/>
</dbReference>